<keyword evidence="2" id="KW-0489">Methyltransferase</keyword>
<dbReference type="GO" id="GO:0032259">
    <property type="term" value="P:methylation"/>
    <property type="evidence" value="ECO:0007669"/>
    <property type="project" value="UniProtKB-KW"/>
</dbReference>
<proteinExistence type="predicted"/>
<protein>
    <submittedName>
        <fullName evidence="2">Class I SAM-dependent methyltransferase</fullName>
    </submittedName>
</protein>
<dbReference type="SUPFAM" id="SSF53335">
    <property type="entry name" value="S-adenosyl-L-methionine-dependent methyltransferases"/>
    <property type="match status" value="1"/>
</dbReference>
<dbReference type="EMBL" id="CP107567">
    <property type="protein sequence ID" value="UYQ64518.1"/>
    <property type="molecule type" value="Genomic_DNA"/>
</dbReference>
<dbReference type="Gene3D" id="3.40.50.150">
    <property type="entry name" value="Vaccinia Virus protein VP39"/>
    <property type="match status" value="1"/>
</dbReference>
<dbReference type="InterPro" id="IPR013217">
    <property type="entry name" value="Methyltransf_12"/>
</dbReference>
<keyword evidence="3" id="KW-1185">Reference proteome</keyword>
<dbReference type="CDD" id="cd02440">
    <property type="entry name" value="AdoMet_MTases"/>
    <property type="match status" value="1"/>
</dbReference>
<dbReference type="PANTHER" id="PTHR43861">
    <property type="entry name" value="TRANS-ACONITATE 2-METHYLTRANSFERASE-RELATED"/>
    <property type="match status" value="1"/>
</dbReference>
<name>A0ABY6IC12_STRPE</name>
<evidence type="ECO:0000313" key="3">
    <source>
        <dbReference type="Proteomes" id="UP001163878"/>
    </source>
</evidence>
<dbReference type="GO" id="GO:0008168">
    <property type="term" value="F:methyltransferase activity"/>
    <property type="evidence" value="ECO:0007669"/>
    <property type="project" value="UniProtKB-KW"/>
</dbReference>
<dbReference type="Pfam" id="PF08242">
    <property type="entry name" value="Methyltransf_12"/>
    <property type="match status" value="1"/>
</dbReference>
<gene>
    <name evidence="2" type="ORF">OGH68_25685</name>
</gene>
<organism evidence="2 3">
    <name type="scientific">Streptomyces peucetius</name>
    <dbReference type="NCBI Taxonomy" id="1950"/>
    <lineage>
        <taxon>Bacteria</taxon>
        <taxon>Bacillati</taxon>
        <taxon>Actinomycetota</taxon>
        <taxon>Actinomycetes</taxon>
        <taxon>Kitasatosporales</taxon>
        <taxon>Streptomycetaceae</taxon>
        <taxon>Streptomyces</taxon>
    </lineage>
</organism>
<dbReference type="RefSeq" id="WP_264247334.1">
    <property type="nucleotide sequence ID" value="NZ_CP107567.1"/>
</dbReference>
<accession>A0ABY6IC12</accession>
<feature type="domain" description="Methyltransferase type 12" evidence="1">
    <location>
        <begin position="61"/>
        <end position="152"/>
    </location>
</feature>
<keyword evidence="2" id="KW-0808">Transferase</keyword>
<evidence type="ECO:0000259" key="1">
    <source>
        <dbReference type="Pfam" id="PF08242"/>
    </source>
</evidence>
<evidence type="ECO:0000313" key="2">
    <source>
        <dbReference type="EMBL" id="UYQ64518.1"/>
    </source>
</evidence>
<reference evidence="2" key="1">
    <citation type="submission" date="2022-10" db="EMBL/GenBank/DDBJ databases">
        <title>Cytochrome P450 Catalyzes Benzene Ring Formation in the Biosynthesis of Trialkyl-Substituted Aromatic Polyketides.</title>
        <authorList>
            <person name="Zhao E."/>
            <person name="Ge H."/>
        </authorList>
    </citation>
    <scope>NUCLEOTIDE SEQUENCE</scope>
    <source>
        <strain evidence="2">NA0869</strain>
    </source>
</reference>
<dbReference type="InterPro" id="IPR029063">
    <property type="entry name" value="SAM-dependent_MTases_sf"/>
</dbReference>
<dbReference type="Proteomes" id="UP001163878">
    <property type="component" value="Chromosome"/>
</dbReference>
<sequence>MTTTQAKPTMMELQEREHGLGHDYAEGSPHIRHHTIRGRLISCLHTLVREVIDQHGRCRVLELGAGHGTFTDHLLAAGAQVTVTEMSAPSVRILQSRYRHNPDVTVIHDRDGTGSWQVGGVDAVVCISVLHHIPDYLGTIERVVGQIAPGGSFFSAQDPLWYPRRSRMSMNLDRNAYFLWRLGQGHLRRGLATRLRRIRGVYDDTNEADMVEYHVVRDGVDEEALRDLLAQNFEAVEVQRYWSTQSGVLQTIGERFFPPTTFNLVARQRK</sequence>